<name>A0A4S9WTC1_AURPU</name>
<dbReference type="PANTHER" id="PTHR43346:SF1">
    <property type="entry name" value="QUERCETIN 2,3-DIOXYGENASE-RELATED"/>
    <property type="match status" value="1"/>
</dbReference>
<comment type="caution">
    <text evidence="1">The sequence shown here is derived from an EMBL/GenBank/DDBJ whole genome shotgun (WGS) entry which is preliminary data.</text>
</comment>
<evidence type="ECO:0000313" key="1">
    <source>
        <dbReference type="EMBL" id="THZ68634.1"/>
    </source>
</evidence>
<proteinExistence type="predicted"/>
<dbReference type="PANTHER" id="PTHR43346">
    <property type="entry name" value="LIGAND BINDING DOMAIN PROTEIN, PUTATIVE (AFU_ORTHOLOGUE AFUA_6G14370)-RELATED"/>
    <property type="match status" value="1"/>
</dbReference>
<reference evidence="1 2" key="1">
    <citation type="submission" date="2018-10" db="EMBL/GenBank/DDBJ databases">
        <title>Fifty Aureobasidium pullulans genomes reveal a recombining polyextremotolerant generalist.</title>
        <authorList>
            <person name="Gostincar C."/>
            <person name="Turk M."/>
            <person name="Zajc J."/>
            <person name="Gunde-Cimerman N."/>
        </authorList>
    </citation>
    <scope>NUCLEOTIDE SEQUENCE [LARGE SCALE GENOMIC DNA]</scope>
    <source>
        <strain evidence="1 2">EXF-3519</strain>
    </source>
</reference>
<dbReference type="CDD" id="cd20281">
    <property type="entry name" value="cupin_QDO_C"/>
    <property type="match status" value="1"/>
</dbReference>
<dbReference type="SUPFAM" id="SSF51182">
    <property type="entry name" value="RmlC-like cupins"/>
    <property type="match status" value="1"/>
</dbReference>
<protein>
    <submittedName>
        <fullName evidence="1">RmlC-like cupin</fullName>
    </submittedName>
</protein>
<dbReference type="EMBL" id="QZBS01000288">
    <property type="protein sequence ID" value="THZ68634.1"/>
    <property type="molecule type" value="Genomic_DNA"/>
</dbReference>
<evidence type="ECO:0000313" key="2">
    <source>
        <dbReference type="Proteomes" id="UP000309734"/>
    </source>
</evidence>
<dbReference type="AlphaFoldDB" id="A0A4S9WTC1"/>
<organism evidence="1 2">
    <name type="scientific">Aureobasidium pullulans</name>
    <name type="common">Black yeast</name>
    <name type="synonym">Pullularia pullulans</name>
    <dbReference type="NCBI Taxonomy" id="5580"/>
    <lineage>
        <taxon>Eukaryota</taxon>
        <taxon>Fungi</taxon>
        <taxon>Dikarya</taxon>
        <taxon>Ascomycota</taxon>
        <taxon>Pezizomycotina</taxon>
        <taxon>Dothideomycetes</taxon>
        <taxon>Dothideomycetidae</taxon>
        <taxon>Dothideales</taxon>
        <taxon>Saccotheciaceae</taxon>
        <taxon>Aureobasidium</taxon>
    </lineage>
</organism>
<sequence>MVSSWVCPVDLNIPAVMEMRDLLADECGGAQRLIVAALGVCHPNHQISPSLLLKPYFSSLSPKMHISSFLAGTAAFTIGAAARSSLYVENAPDHVRPYVIERYSNAQAVAVGQQIYRFPVTGASSGGAFSILMTSSPGSDALGVLPHIHKAHYENFFCSKGRYQLWTNKYGDEEARVMLPGDYGAVPRNTTHTFQVLDPDTEMLGVIQPGGFEALFFAIADSNYTSETSSPYVPSAASGSADAGAGSSSSMISALESFDVFAQLDFNPRRDLVNGSAPANATWHTGKNTVPSNSNTPFYVAKNQGPMWLNSEHGYQIIAPFITPTQGDGKFSEGTITIDRKLSNITTPVRHFADHLAFEVLEGALQVNLKNETVQLLQGDVVFVPGNTTFSYWSEVAFTKFLYVCAGNKGLDVELMDKAVAWEYPTWPTYAV</sequence>
<gene>
    <name evidence="1" type="ORF">D6C85_07359</name>
</gene>
<accession>A0A4S9WTC1</accession>
<dbReference type="Gene3D" id="2.60.120.10">
    <property type="entry name" value="Jelly Rolls"/>
    <property type="match status" value="2"/>
</dbReference>
<dbReference type="CDD" id="cd02215">
    <property type="entry name" value="cupin_QDO_N_C"/>
    <property type="match status" value="1"/>
</dbReference>
<dbReference type="InterPro" id="IPR052538">
    <property type="entry name" value="Flavonoid_dioxygenase-like"/>
</dbReference>
<dbReference type="InterPro" id="IPR011051">
    <property type="entry name" value="RmlC_Cupin_sf"/>
</dbReference>
<dbReference type="Proteomes" id="UP000309734">
    <property type="component" value="Unassembled WGS sequence"/>
</dbReference>
<dbReference type="InterPro" id="IPR014710">
    <property type="entry name" value="RmlC-like_jellyroll"/>
</dbReference>